<dbReference type="OrthoDB" id="5192349at2"/>
<dbReference type="EMBL" id="CP001778">
    <property type="protein sequence ID" value="ADD41123.1"/>
    <property type="molecule type" value="Genomic_DNA"/>
</dbReference>
<reference evidence="2 3" key="1">
    <citation type="journal article" date="2009" name="Stand. Genomic Sci.">
        <title>Complete genome sequence of Stackebrandtia nassauensis type strain (LLR-40K-21).</title>
        <authorList>
            <person name="Munk C."/>
            <person name="Lapidus A."/>
            <person name="Copeland A."/>
            <person name="Jando M."/>
            <person name="Mayilraj S."/>
            <person name="Glavina Del Rio T."/>
            <person name="Nolan M."/>
            <person name="Chen F."/>
            <person name="Lucas S."/>
            <person name="Tice H."/>
            <person name="Cheng J.F."/>
            <person name="Han C."/>
            <person name="Detter J.C."/>
            <person name="Bruce D."/>
            <person name="Goodwin L."/>
            <person name="Chain P."/>
            <person name="Pitluck S."/>
            <person name="Goker M."/>
            <person name="Ovchinikova G."/>
            <person name="Pati A."/>
            <person name="Ivanova N."/>
            <person name="Mavromatis K."/>
            <person name="Chen A."/>
            <person name="Palaniappan K."/>
            <person name="Land M."/>
            <person name="Hauser L."/>
            <person name="Chang Y.J."/>
            <person name="Jeffries C.D."/>
            <person name="Bristow J."/>
            <person name="Eisen J.A."/>
            <person name="Markowitz V."/>
            <person name="Hugenholtz P."/>
            <person name="Kyrpides N.C."/>
            <person name="Klenk H.P."/>
        </authorList>
    </citation>
    <scope>NUCLEOTIDE SEQUENCE [LARGE SCALE GENOMIC DNA]</scope>
    <source>
        <strain evidence="3">DSM 44728 / CIP 108903 / NRRL B-16338 / NBRC 102104 / LLR-40K-21</strain>
    </source>
</reference>
<dbReference type="InterPro" id="IPR029447">
    <property type="entry name" value="DUF4439"/>
</dbReference>
<dbReference type="Gene3D" id="1.20.1260.10">
    <property type="match status" value="1"/>
</dbReference>
<accession>D3PV70</accession>
<dbReference type="Pfam" id="PF14530">
    <property type="entry name" value="DUF4439"/>
    <property type="match status" value="1"/>
</dbReference>
<proteinExistence type="predicted"/>
<dbReference type="InterPro" id="IPR012347">
    <property type="entry name" value="Ferritin-like"/>
</dbReference>
<evidence type="ECO:0000313" key="3">
    <source>
        <dbReference type="Proteomes" id="UP000000844"/>
    </source>
</evidence>
<dbReference type="SUPFAM" id="SSF47240">
    <property type="entry name" value="Ferritin-like"/>
    <property type="match status" value="1"/>
</dbReference>
<dbReference type="STRING" id="446470.Snas_1416"/>
<dbReference type="KEGG" id="sna:Snas_1416"/>
<keyword evidence="3" id="KW-1185">Reference proteome</keyword>
<dbReference type="RefSeq" id="WP_013016694.1">
    <property type="nucleotide sequence ID" value="NC_013947.1"/>
</dbReference>
<organism evidence="2 3">
    <name type="scientific">Stackebrandtia nassauensis (strain DSM 44728 / CIP 108903 / NRRL B-16338 / NBRC 102104 / LLR-40K-21)</name>
    <dbReference type="NCBI Taxonomy" id="446470"/>
    <lineage>
        <taxon>Bacteria</taxon>
        <taxon>Bacillati</taxon>
        <taxon>Actinomycetota</taxon>
        <taxon>Actinomycetes</taxon>
        <taxon>Glycomycetales</taxon>
        <taxon>Glycomycetaceae</taxon>
        <taxon>Stackebrandtia</taxon>
    </lineage>
</organism>
<sequence>MADKGLKLGLRTEYEAVYAYSLAGAQLTGKALEAAQSNEKVHRDRRDDIMVRMTKAGDEPPAEEAAYQLPGEVTDEKSAKALLSEIELRTTSMWRSVLADTTGGDRKAAAKAYSSSAVTMARWKRALGESPSTTAFPGRPLCFPG</sequence>
<evidence type="ECO:0000259" key="1">
    <source>
        <dbReference type="Pfam" id="PF14530"/>
    </source>
</evidence>
<feature type="domain" description="DUF4439" evidence="1">
    <location>
        <begin position="7"/>
        <end position="140"/>
    </location>
</feature>
<dbReference type="CDD" id="cd00657">
    <property type="entry name" value="Ferritin_like"/>
    <property type="match status" value="1"/>
</dbReference>
<dbReference type="Proteomes" id="UP000000844">
    <property type="component" value="Chromosome"/>
</dbReference>
<protein>
    <recommendedName>
        <fullName evidence="1">DUF4439 domain-containing protein</fullName>
    </recommendedName>
</protein>
<dbReference type="eggNOG" id="ENOG5031ZY4">
    <property type="taxonomic scope" value="Bacteria"/>
</dbReference>
<name>D3PV70_STANL</name>
<dbReference type="InterPro" id="IPR009078">
    <property type="entry name" value="Ferritin-like_SF"/>
</dbReference>
<dbReference type="HOGENOM" id="CLU_125489_1_0_11"/>
<gene>
    <name evidence="2" type="ordered locus">Snas_1416</name>
</gene>
<dbReference type="AlphaFoldDB" id="D3PV70"/>
<evidence type="ECO:0000313" key="2">
    <source>
        <dbReference type="EMBL" id="ADD41123.1"/>
    </source>
</evidence>